<reference evidence="1 2" key="2">
    <citation type="submission" date="2018-03" db="EMBL/GenBank/DDBJ databases">
        <title>The ancient ancestry and fast evolution of plastids.</title>
        <authorList>
            <person name="Moore K.R."/>
            <person name="Magnabosco C."/>
            <person name="Momper L."/>
            <person name="Gold D.A."/>
            <person name="Bosak T."/>
            <person name="Fournier G.P."/>
        </authorList>
    </citation>
    <scope>NUCLEOTIDE SEQUENCE [LARGE SCALE GENOMIC DNA]</scope>
    <source>
        <strain evidence="1 2">ULC007</strain>
    </source>
</reference>
<name>A0A2T1D809_9CYAN</name>
<protein>
    <submittedName>
        <fullName evidence="1">Uncharacterized protein</fullName>
    </submittedName>
</protein>
<accession>A0A2T1D809</accession>
<dbReference type="AlphaFoldDB" id="A0A2T1D809"/>
<dbReference type="EMBL" id="PVWG01000039">
    <property type="protein sequence ID" value="PSB16635.1"/>
    <property type="molecule type" value="Genomic_DNA"/>
</dbReference>
<proteinExistence type="predicted"/>
<reference evidence="1 2" key="1">
    <citation type="submission" date="2018-02" db="EMBL/GenBank/DDBJ databases">
        <authorList>
            <person name="Cohen D.B."/>
            <person name="Kent A.D."/>
        </authorList>
    </citation>
    <scope>NUCLEOTIDE SEQUENCE [LARGE SCALE GENOMIC DNA]</scope>
    <source>
        <strain evidence="1 2">ULC007</strain>
    </source>
</reference>
<evidence type="ECO:0000313" key="1">
    <source>
        <dbReference type="EMBL" id="PSB16635.1"/>
    </source>
</evidence>
<evidence type="ECO:0000313" key="2">
    <source>
        <dbReference type="Proteomes" id="UP000238634"/>
    </source>
</evidence>
<gene>
    <name evidence="1" type="ORF">C7B65_21155</name>
</gene>
<dbReference type="RefSeq" id="WP_073074605.1">
    <property type="nucleotide sequence ID" value="NZ_MPPI01000041.1"/>
</dbReference>
<organism evidence="1 2">
    <name type="scientific">Phormidesmis priestleyi ULC007</name>
    <dbReference type="NCBI Taxonomy" id="1920490"/>
    <lineage>
        <taxon>Bacteria</taxon>
        <taxon>Bacillati</taxon>
        <taxon>Cyanobacteriota</taxon>
        <taxon>Cyanophyceae</taxon>
        <taxon>Leptolyngbyales</taxon>
        <taxon>Leptolyngbyaceae</taxon>
        <taxon>Phormidesmis</taxon>
    </lineage>
</organism>
<dbReference type="Proteomes" id="UP000238634">
    <property type="component" value="Unassembled WGS sequence"/>
</dbReference>
<comment type="caution">
    <text evidence="1">The sequence shown here is derived from an EMBL/GenBank/DDBJ whole genome shotgun (WGS) entry which is preliminary data.</text>
</comment>
<keyword evidence="2" id="KW-1185">Reference proteome</keyword>
<sequence>MALQPVSQKKSRSVQLAVSGFLVIQATIVTTTISTFVSTSSGWMSASAQETQPSVPVPGTVSTSAADLRPTLAAFGSTLKVDCLLAEEMGVRLEHCSSFGPTTPITLNPESLKKVEDAINEGRTRLLPPSNGMVHIPLMQW</sequence>